<organism evidence="1 2">
    <name type="scientific">Rhodohalobacter sulfatireducens</name>
    <dbReference type="NCBI Taxonomy" id="2911366"/>
    <lineage>
        <taxon>Bacteria</taxon>
        <taxon>Pseudomonadati</taxon>
        <taxon>Balneolota</taxon>
        <taxon>Balneolia</taxon>
        <taxon>Balneolales</taxon>
        <taxon>Balneolaceae</taxon>
        <taxon>Rhodohalobacter</taxon>
    </lineage>
</organism>
<evidence type="ECO:0000313" key="2">
    <source>
        <dbReference type="Proteomes" id="UP001165366"/>
    </source>
</evidence>
<dbReference type="Proteomes" id="UP001165366">
    <property type="component" value="Unassembled WGS sequence"/>
</dbReference>
<sequence length="268" mass="31520">MFNYYLFEESYSNASRNDLEDCFNELNHIHVIESKDDDNFLMSDDFWNVETQLGPLSEVVFSSKLDEQLSRSILPRLFGTLNNVERINDLGQFDNDYEIYNAFFGIEIHDIPPDRFVRNRIEYQQFRKTNLWDVDHNNFWDRKESLFPNLVFCDGVKDQVEKLGTGKYFGQVVDILKEFDEANDGWSKGAFSYKEINNRSALNISPESKRTMDKYGNQRNFQLPDGSTESFELHIKTGDLRFHFFPNNDTKEIFIGYIGKHLSTVTDK</sequence>
<keyword evidence="2" id="KW-1185">Reference proteome</keyword>
<evidence type="ECO:0000313" key="1">
    <source>
        <dbReference type="EMBL" id="MCG2589519.1"/>
    </source>
</evidence>
<protein>
    <submittedName>
        <fullName evidence="1">Uncharacterized protein</fullName>
    </submittedName>
</protein>
<name>A0ABS9KF77_9BACT</name>
<dbReference type="RefSeq" id="WP_237854879.1">
    <property type="nucleotide sequence ID" value="NZ_JAKLWS010000017.1"/>
</dbReference>
<dbReference type="EMBL" id="JAKLWS010000017">
    <property type="protein sequence ID" value="MCG2589519.1"/>
    <property type="molecule type" value="Genomic_DNA"/>
</dbReference>
<proteinExistence type="predicted"/>
<reference evidence="1" key="2">
    <citation type="submission" date="2024-05" db="EMBL/GenBank/DDBJ databases">
        <title>Rhodohalobacter halophilus gen. nov., sp. nov., a moderately halophilic member of the family Balneolaceae.</title>
        <authorList>
            <person name="Xia J."/>
        </authorList>
    </citation>
    <scope>NUCLEOTIDE SEQUENCE</scope>
    <source>
        <strain evidence="1">WB101</strain>
    </source>
</reference>
<reference evidence="1" key="1">
    <citation type="submission" date="2022-01" db="EMBL/GenBank/DDBJ databases">
        <authorList>
            <person name="Wang Y."/>
        </authorList>
    </citation>
    <scope>NUCLEOTIDE SEQUENCE</scope>
    <source>
        <strain evidence="1">WB101</strain>
    </source>
</reference>
<gene>
    <name evidence="1" type="ORF">L6773_13145</name>
</gene>
<comment type="caution">
    <text evidence="1">The sequence shown here is derived from an EMBL/GenBank/DDBJ whole genome shotgun (WGS) entry which is preliminary data.</text>
</comment>
<accession>A0ABS9KF77</accession>